<keyword evidence="1" id="KW-0472">Membrane</keyword>
<evidence type="ECO:0008006" key="4">
    <source>
        <dbReference type="Google" id="ProtNLM"/>
    </source>
</evidence>
<evidence type="ECO:0000313" key="2">
    <source>
        <dbReference type="EMBL" id="EFM10491.1"/>
    </source>
</evidence>
<dbReference type="STRING" id="717606.PaecuDRAFT_2927"/>
<evidence type="ECO:0000256" key="1">
    <source>
        <dbReference type="SAM" id="Phobius"/>
    </source>
</evidence>
<gene>
    <name evidence="2" type="ORF">PaecuDRAFT_2927</name>
</gene>
<name>E0IAT7_9BACL</name>
<dbReference type="PANTHER" id="PTHR39164:SF1">
    <property type="entry name" value="PROTEIN CCDC"/>
    <property type="match status" value="1"/>
</dbReference>
<reference evidence="2 3" key="1">
    <citation type="submission" date="2010-07" db="EMBL/GenBank/DDBJ databases">
        <title>The draft genome of Paenibacillus curdlanolyticus YK9.</title>
        <authorList>
            <consortium name="US DOE Joint Genome Institute (JGI-PGF)"/>
            <person name="Lucas S."/>
            <person name="Copeland A."/>
            <person name="Lapidus A."/>
            <person name="Cheng J.-F."/>
            <person name="Bruce D."/>
            <person name="Goodwin L."/>
            <person name="Pitluck S."/>
            <person name="Land M.L."/>
            <person name="Hauser L."/>
            <person name="Chang Y.-J."/>
            <person name="Jeffries C."/>
            <person name="Anderson I.J."/>
            <person name="Johnson E."/>
            <person name="Loganathan U."/>
            <person name="Mulhopadhyay B."/>
            <person name="Kyrpides N."/>
            <person name="Woyke T.J."/>
        </authorList>
    </citation>
    <scope>NUCLEOTIDE SEQUENCE [LARGE SCALE GENOMIC DNA]</scope>
    <source>
        <strain evidence="2 3">YK9</strain>
    </source>
</reference>
<feature type="transmembrane region" description="Helical" evidence="1">
    <location>
        <begin position="63"/>
        <end position="84"/>
    </location>
</feature>
<accession>E0IAT7</accession>
<feature type="transmembrane region" description="Helical" evidence="1">
    <location>
        <begin position="124"/>
        <end position="142"/>
    </location>
</feature>
<protein>
    <recommendedName>
        <fullName evidence="4">CcdC protein</fullName>
    </recommendedName>
</protein>
<keyword evidence="1" id="KW-0812">Transmembrane</keyword>
<dbReference type="RefSeq" id="WP_006038915.1">
    <property type="nucleotide sequence ID" value="NZ_AEDD01000007.1"/>
</dbReference>
<sequence length="161" mass="18185">MATGELYGIIIIVAALVLFRTMRNFYRPMSGTGVRLLMPILFMLPGVYVIMNPKAHAPASEWLMAVVVGVLLSIPLILTTDYEVRSDNQIYAKRNRGLIISFLAVFVIRFALRNYIDGLEPETMSALFVLVAFSYVVPWRVASYLKFRRVRQGMSSFGIKA</sequence>
<organism evidence="2 3">
    <name type="scientific">Paenibacillus curdlanolyticus YK9</name>
    <dbReference type="NCBI Taxonomy" id="717606"/>
    <lineage>
        <taxon>Bacteria</taxon>
        <taxon>Bacillati</taxon>
        <taxon>Bacillota</taxon>
        <taxon>Bacilli</taxon>
        <taxon>Bacillales</taxon>
        <taxon>Paenibacillaceae</taxon>
        <taxon>Paenibacillus</taxon>
    </lineage>
</organism>
<dbReference type="Proteomes" id="UP000005387">
    <property type="component" value="Unassembled WGS sequence"/>
</dbReference>
<keyword evidence="3" id="KW-1185">Reference proteome</keyword>
<dbReference type="AlphaFoldDB" id="E0IAT7"/>
<evidence type="ECO:0000313" key="3">
    <source>
        <dbReference type="Proteomes" id="UP000005387"/>
    </source>
</evidence>
<feature type="transmembrane region" description="Helical" evidence="1">
    <location>
        <begin position="6"/>
        <end position="22"/>
    </location>
</feature>
<proteinExistence type="predicted"/>
<keyword evidence="1" id="KW-1133">Transmembrane helix</keyword>
<dbReference type="PANTHER" id="PTHR39164">
    <property type="entry name" value="PROTEIN CCDC"/>
    <property type="match status" value="1"/>
</dbReference>
<feature type="transmembrane region" description="Helical" evidence="1">
    <location>
        <begin position="96"/>
        <end position="112"/>
    </location>
</feature>
<dbReference type="EMBL" id="AEDD01000007">
    <property type="protein sequence ID" value="EFM10491.1"/>
    <property type="molecule type" value="Genomic_DNA"/>
</dbReference>
<dbReference type="Pfam" id="PF07301">
    <property type="entry name" value="DUF1453"/>
    <property type="match status" value="1"/>
</dbReference>
<feature type="transmembrane region" description="Helical" evidence="1">
    <location>
        <begin position="34"/>
        <end position="51"/>
    </location>
</feature>
<dbReference type="InterPro" id="IPR058247">
    <property type="entry name" value="DUF1453"/>
</dbReference>
<dbReference type="OrthoDB" id="2941182at2"/>
<dbReference type="PIRSF" id="PIRSF021441">
    <property type="entry name" value="DUF1453"/>
    <property type="match status" value="1"/>
</dbReference>
<dbReference type="eggNOG" id="COG4846">
    <property type="taxonomic scope" value="Bacteria"/>
</dbReference>
<dbReference type="InterPro" id="IPR031306">
    <property type="entry name" value="CcdC"/>
</dbReference>